<proteinExistence type="predicted"/>
<dbReference type="Proteomes" id="UP000784294">
    <property type="component" value="Unassembled WGS sequence"/>
</dbReference>
<dbReference type="AlphaFoldDB" id="A0A448XBH6"/>
<sequence>MDRDELPFRLPSLLTARPPKLYWCIRNSHQSLITPSLDCPEPPPPTFFIAIAFPPAEGKVIVNSTFLQSPVH</sequence>
<accession>A0A448XBH6</accession>
<comment type="caution">
    <text evidence="1">The sequence shown here is derived from an EMBL/GenBank/DDBJ whole genome shotgun (WGS) entry which is preliminary data.</text>
</comment>
<protein>
    <submittedName>
        <fullName evidence="1">Uncharacterized protein</fullName>
    </submittedName>
</protein>
<evidence type="ECO:0000313" key="1">
    <source>
        <dbReference type="EMBL" id="VEL32895.1"/>
    </source>
</evidence>
<gene>
    <name evidence="1" type="ORF">PXEA_LOCUS26335</name>
</gene>
<evidence type="ECO:0000313" key="2">
    <source>
        <dbReference type="Proteomes" id="UP000784294"/>
    </source>
</evidence>
<reference evidence="1" key="1">
    <citation type="submission" date="2018-11" db="EMBL/GenBank/DDBJ databases">
        <authorList>
            <consortium name="Pathogen Informatics"/>
        </authorList>
    </citation>
    <scope>NUCLEOTIDE SEQUENCE</scope>
</reference>
<keyword evidence="2" id="KW-1185">Reference proteome</keyword>
<name>A0A448XBH6_9PLAT</name>
<organism evidence="1 2">
    <name type="scientific">Protopolystoma xenopodis</name>
    <dbReference type="NCBI Taxonomy" id="117903"/>
    <lineage>
        <taxon>Eukaryota</taxon>
        <taxon>Metazoa</taxon>
        <taxon>Spiralia</taxon>
        <taxon>Lophotrochozoa</taxon>
        <taxon>Platyhelminthes</taxon>
        <taxon>Monogenea</taxon>
        <taxon>Polyopisthocotylea</taxon>
        <taxon>Polystomatidea</taxon>
        <taxon>Polystomatidae</taxon>
        <taxon>Protopolystoma</taxon>
    </lineage>
</organism>
<dbReference type="EMBL" id="CAAALY010244837">
    <property type="protein sequence ID" value="VEL32895.1"/>
    <property type="molecule type" value="Genomic_DNA"/>
</dbReference>